<organism evidence="2 3">
    <name type="scientific">Lactuca saligna</name>
    <name type="common">Willowleaf lettuce</name>
    <dbReference type="NCBI Taxonomy" id="75948"/>
    <lineage>
        <taxon>Eukaryota</taxon>
        <taxon>Viridiplantae</taxon>
        <taxon>Streptophyta</taxon>
        <taxon>Embryophyta</taxon>
        <taxon>Tracheophyta</taxon>
        <taxon>Spermatophyta</taxon>
        <taxon>Magnoliopsida</taxon>
        <taxon>eudicotyledons</taxon>
        <taxon>Gunneridae</taxon>
        <taxon>Pentapetalae</taxon>
        <taxon>asterids</taxon>
        <taxon>campanulids</taxon>
        <taxon>Asterales</taxon>
        <taxon>Asteraceae</taxon>
        <taxon>Cichorioideae</taxon>
        <taxon>Cichorieae</taxon>
        <taxon>Lactucinae</taxon>
        <taxon>Lactuca</taxon>
    </lineage>
</organism>
<dbReference type="Proteomes" id="UP001177003">
    <property type="component" value="Chromosome 4"/>
</dbReference>
<evidence type="ECO:0000313" key="3">
    <source>
        <dbReference type="Proteomes" id="UP001177003"/>
    </source>
</evidence>
<name>A0AA35YWB7_LACSI</name>
<accession>A0AA35YWB7</accession>
<keyword evidence="3" id="KW-1185">Reference proteome</keyword>
<gene>
    <name evidence="2" type="ORF">LSALG_LOCUS21160</name>
</gene>
<evidence type="ECO:0000256" key="1">
    <source>
        <dbReference type="SAM" id="MobiDB-lite"/>
    </source>
</evidence>
<proteinExistence type="predicted"/>
<dbReference type="EMBL" id="OX465080">
    <property type="protein sequence ID" value="CAI9281465.1"/>
    <property type="molecule type" value="Genomic_DNA"/>
</dbReference>
<dbReference type="AlphaFoldDB" id="A0AA35YWB7"/>
<evidence type="ECO:0000313" key="2">
    <source>
        <dbReference type="EMBL" id="CAI9281465.1"/>
    </source>
</evidence>
<protein>
    <submittedName>
        <fullName evidence="2">Uncharacterized protein</fullName>
    </submittedName>
</protein>
<sequence length="302" mass="32666">MVGQCYYPWRKLGRLYSCRGRYECRLEGSQEDGANVRRAEAEISLEMALCGHYQGKLYHREINHIEFLPPPVSERRMQELGGLLLVEGGNVGSHGSASPSQPTVVAISPVHSPVAVPSGFPAGAQVERSNAPTRKKRSMRVVPSSEEEIESDDAGLCPRKARRIVSMARLLGCIGDILSGQFYVPKQREVVVVPSSPGASLSRSVGSPLAYALGWAITRDSLLSEDTTAQEWSRCAHPPATMSSLVGQSSDHMADDLCYATTQTSSLMVATVDQVRLADVGQGKLKVVQGALAGMRKEVRDS</sequence>
<feature type="region of interest" description="Disordered" evidence="1">
    <location>
        <begin position="118"/>
        <end position="146"/>
    </location>
</feature>
<reference evidence="2" key="1">
    <citation type="submission" date="2023-04" db="EMBL/GenBank/DDBJ databases">
        <authorList>
            <person name="Vijverberg K."/>
            <person name="Xiong W."/>
            <person name="Schranz E."/>
        </authorList>
    </citation>
    <scope>NUCLEOTIDE SEQUENCE</scope>
</reference>